<dbReference type="EMBL" id="JAAMPI010000972">
    <property type="protein sequence ID" value="KAF4627426.1"/>
    <property type="molecule type" value="Genomic_DNA"/>
</dbReference>
<protein>
    <recommendedName>
        <fullName evidence="2">Zn(2)-C6 fungal-type domain-containing protein</fullName>
    </recommendedName>
</protein>
<dbReference type="PANTHER" id="PTHR47785">
    <property type="entry name" value="ZN(II)2CYS6 TRANSCRIPTION FACTOR (EUROFUNG)-RELATED-RELATED"/>
    <property type="match status" value="1"/>
</dbReference>
<sequence>MAQRERTPHGADYPRKRTAIACEICRARRSKCDARKPACSKCVELEVECVYRKPNLWDREPVTAAATAALGKVDDRLDQIQDSIAALIEQVGSISRSSGGPLEYSSPLAFSPPNLSNFENIRGTFQGRAGPPSYGSLSSARPLGHRLPNLISFVAPSSLGPFSYDSSEQFFTGEVEQGNALFECIENFIASDVQADFSPQICWRLQRAFVSGFLRWMPIFGDETCLQHIQIASTSQFSGASPSSCMTLFMFAIGAMAADEHLYTEDLYQLPGFPYLALGYKILKDMRLPTGNICVYLSFAMRPVQSWHEINHVTRDCMLMLKTNWKSRDRADTDLKNRAFWVAYVIENELEVCLELPSSGIRTFQETLPLPTSPIEEEGMYFFLALISLRKLLAEVIETIGFKCRIPLLFLNEKLITKTAGHAIYVPIVAVELRNQILSWHDHLPVALQFPLDASPLFDLRRAHLRNQLFCLLSVIYWPFVLKHVEDSATQMEGTAENTVERAAVHERAKECLEWCILHLRASEGIMMQKTLVSHAALRAFYAILMVLLISYQPVQHQPPSPEIVIVIKRSLELLSMWDKVPFMREPIHRVCCFAAEAGILPPLKTP</sequence>
<evidence type="ECO:0000313" key="4">
    <source>
        <dbReference type="Proteomes" id="UP000566819"/>
    </source>
</evidence>
<dbReference type="Gene3D" id="4.10.240.10">
    <property type="entry name" value="Zn(2)-C6 fungal-type DNA-binding domain"/>
    <property type="match status" value="1"/>
</dbReference>
<dbReference type="Proteomes" id="UP000566819">
    <property type="component" value="Unassembled WGS sequence"/>
</dbReference>
<dbReference type="GO" id="GO:0008270">
    <property type="term" value="F:zinc ion binding"/>
    <property type="evidence" value="ECO:0007669"/>
    <property type="project" value="InterPro"/>
</dbReference>
<evidence type="ECO:0000259" key="2">
    <source>
        <dbReference type="PROSITE" id="PS50048"/>
    </source>
</evidence>
<dbReference type="PANTHER" id="PTHR47785:SF4">
    <property type="entry name" value="ZN(II)2CYS6 TRANSCRIPTION FACTOR (EUROFUNG)"/>
    <property type="match status" value="1"/>
</dbReference>
<dbReference type="CDD" id="cd12148">
    <property type="entry name" value="fungal_TF_MHR"/>
    <property type="match status" value="1"/>
</dbReference>
<organism evidence="3 4">
    <name type="scientific">Cudoniella acicularis</name>
    <dbReference type="NCBI Taxonomy" id="354080"/>
    <lineage>
        <taxon>Eukaryota</taxon>
        <taxon>Fungi</taxon>
        <taxon>Dikarya</taxon>
        <taxon>Ascomycota</taxon>
        <taxon>Pezizomycotina</taxon>
        <taxon>Leotiomycetes</taxon>
        <taxon>Helotiales</taxon>
        <taxon>Tricladiaceae</taxon>
        <taxon>Cudoniella</taxon>
    </lineage>
</organism>
<dbReference type="SMART" id="SM00066">
    <property type="entry name" value="GAL4"/>
    <property type="match status" value="1"/>
</dbReference>
<keyword evidence="1" id="KW-0539">Nucleus</keyword>
<dbReference type="AlphaFoldDB" id="A0A8H4RF02"/>
<dbReference type="CDD" id="cd00067">
    <property type="entry name" value="GAL4"/>
    <property type="match status" value="1"/>
</dbReference>
<feature type="domain" description="Zn(2)-C6 fungal-type" evidence="2">
    <location>
        <begin position="21"/>
        <end position="51"/>
    </location>
</feature>
<name>A0A8H4RF02_9HELO</name>
<gene>
    <name evidence="3" type="ORF">G7Y89_g10732</name>
</gene>
<dbReference type="Pfam" id="PF00172">
    <property type="entry name" value="Zn_clus"/>
    <property type="match status" value="1"/>
</dbReference>
<dbReference type="PROSITE" id="PS50048">
    <property type="entry name" value="ZN2_CY6_FUNGAL_2"/>
    <property type="match status" value="1"/>
</dbReference>
<dbReference type="InterPro" id="IPR053181">
    <property type="entry name" value="EcdB-like_regulator"/>
</dbReference>
<dbReference type="GO" id="GO:0000981">
    <property type="term" value="F:DNA-binding transcription factor activity, RNA polymerase II-specific"/>
    <property type="evidence" value="ECO:0007669"/>
    <property type="project" value="InterPro"/>
</dbReference>
<keyword evidence="4" id="KW-1185">Reference proteome</keyword>
<dbReference type="PROSITE" id="PS00463">
    <property type="entry name" value="ZN2_CY6_FUNGAL_1"/>
    <property type="match status" value="1"/>
</dbReference>
<reference evidence="3 4" key="1">
    <citation type="submission" date="2020-03" db="EMBL/GenBank/DDBJ databases">
        <title>Draft Genome Sequence of Cudoniella acicularis.</title>
        <authorList>
            <person name="Buettner E."/>
            <person name="Kellner H."/>
        </authorList>
    </citation>
    <scope>NUCLEOTIDE SEQUENCE [LARGE SCALE GENOMIC DNA]</scope>
    <source>
        <strain evidence="3 4">DSM 108380</strain>
    </source>
</reference>
<evidence type="ECO:0000256" key="1">
    <source>
        <dbReference type="ARBA" id="ARBA00023242"/>
    </source>
</evidence>
<evidence type="ECO:0000313" key="3">
    <source>
        <dbReference type="EMBL" id="KAF4627426.1"/>
    </source>
</evidence>
<dbReference type="OrthoDB" id="4685598at2759"/>
<comment type="caution">
    <text evidence="3">The sequence shown here is derived from an EMBL/GenBank/DDBJ whole genome shotgun (WGS) entry which is preliminary data.</text>
</comment>
<dbReference type="InterPro" id="IPR036864">
    <property type="entry name" value="Zn2-C6_fun-type_DNA-bd_sf"/>
</dbReference>
<proteinExistence type="predicted"/>
<dbReference type="SUPFAM" id="SSF57701">
    <property type="entry name" value="Zn2/Cys6 DNA-binding domain"/>
    <property type="match status" value="1"/>
</dbReference>
<dbReference type="InterPro" id="IPR001138">
    <property type="entry name" value="Zn2Cys6_DnaBD"/>
</dbReference>
<accession>A0A8H4RF02</accession>